<proteinExistence type="inferred from homology"/>
<dbReference type="RefSeq" id="WP_311193873.1">
    <property type="nucleotide sequence ID" value="NZ_CP115542.1"/>
</dbReference>
<evidence type="ECO:0000256" key="4">
    <source>
        <dbReference type="ARBA" id="ARBA00022692"/>
    </source>
</evidence>
<dbReference type="InterPro" id="IPR042094">
    <property type="entry name" value="T2SS_GspF_sf"/>
</dbReference>
<dbReference type="Pfam" id="PF00482">
    <property type="entry name" value="T2SSF"/>
    <property type="match status" value="2"/>
</dbReference>
<evidence type="ECO:0000256" key="7">
    <source>
        <dbReference type="SAM" id="Phobius"/>
    </source>
</evidence>
<comment type="subcellular location">
    <subcellularLocation>
        <location evidence="1">Cell membrane</location>
        <topology evidence="1">Multi-pass membrane protein</topology>
    </subcellularLocation>
</comment>
<feature type="transmembrane region" description="Helical" evidence="7">
    <location>
        <begin position="107"/>
        <end position="129"/>
    </location>
</feature>
<keyword evidence="5 7" id="KW-1133">Transmembrane helix</keyword>
<keyword evidence="10" id="KW-1185">Reference proteome</keyword>
<evidence type="ECO:0000256" key="6">
    <source>
        <dbReference type="ARBA" id="ARBA00023136"/>
    </source>
</evidence>
<gene>
    <name evidence="9" type="ORF">PDM29_20850</name>
</gene>
<evidence type="ECO:0000256" key="2">
    <source>
        <dbReference type="ARBA" id="ARBA00005745"/>
    </source>
</evidence>
<dbReference type="InterPro" id="IPR003004">
    <property type="entry name" value="GspF/PilC"/>
</dbReference>
<keyword evidence="6 7" id="KW-0472">Membrane</keyword>
<feature type="domain" description="Type II secretion system protein GspF" evidence="8">
    <location>
        <begin position="17"/>
        <end position="130"/>
    </location>
</feature>
<organism evidence="9 10">
    <name type="scientific">Stenotrophomonas oahuensis</name>
    <dbReference type="NCBI Taxonomy" id="3003271"/>
    <lineage>
        <taxon>Bacteria</taxon>
        <taxon>Pseudomonadati</taxon>
        <taxon>Pseudomonadota</taxon>
        <taxon>Gammaproteobacteria</taxon>
        <taxon>Lysobacterales</taxon>
        <taxon>Lysobacteraceae</taxon>
        <taxon>Stenotrophomonas</taxon>
    </lineage>
</organism>
<evidence type="ECO:0000313" key="9">
    <source>
        <dbReference type="EMBL" id="WNH54796.1"/>
    </source>
</evidence>
<protein>
    <submittedName>
        <fullName evidence="9">Type II secretion system F family protein</fullName>
    </submittedName>
</protein>
<name>A0ABY9YW32_9GAMM</name>
<evidence type="ECO:0000313" key="10">
    <source>
        <dbReference type="Proteomes" id="UP001302072"/>
    </source>
</evidence>
<evidence type="ECO:0000256" key="5">
    <source>
        <dbReference type="ARBA" id="ARBA00022989"/>
    </source>
</evidence>
<evidence type="ECO:0000256" key="3">
    <source>
        <dbReference type="ARBA" id="ARBA00022475"/>
    </source>
</evidence>
<geneLocation type="plasmid" evidence="9 10">
    <name>pST01</name>
</geneLocation>
<dbReference type="Proteomes" id="UP001302072">
    <property type="component" value="Plasmid pST01"/>
</dbReference>
<evidence type="ECO:0000256" key="1">
    <source>
        <dbReference type="ARBA" id="ARBA00004651"/>
    </source>
</evidence>
<feature type="domain" description="Type II secretion system protein GspF" evidence="8">
    <location>
        <begin position="213"/>
        <end position="343"/>
    </location>
</feature>
<dbReference type="Gene3D" id="1.20.81.30">
    <property type="entry name" value="Type II secretion system (T2SS), domain F"/>
    <property type="match status" value="1"/>
</dbReference>
<evidence type="ECO:0000259" key="8">
    <source>
        <dbReference type="Pfam" id="PF00482"/>
    </source>
</evidence>
<keyword evidence="4 7" id="KW-0812">Transmembrane</keyword>
<feature type="transmembrane region" description="Helical" evidence="7">
    <location>
        <begin position="164"/>
        <end position="182"/>
    </location>
</feature>
<dbReference type="PANTHER" id="PTHR30012">
    <property type="entry name" value="GENERAL SECRETION PATHWAY PROTEIN"/>
    <property type="match status" value="1"/>
</dbReference>
<feature type="transmembrane region" description="Helical" evidence="7">
    <location>
        <begin position="320"/>
        <end position="342"/>
    </location>
</feature>
<comment type="similarity">
    <text evidence="2">Belongs to the GSP F family.</text>
</comment>
<sequence>MQQIMSLKEQQSSAAALRSQLAAGVPIAEAVERLAELQPEFEAFWLGAAKDVGNGRTLSAVLMPIWPTGAISAVRAGEESGRLVRVLENLSQSIQIQREINSEIKKIGYPLAVLAGATVVFVTILLTLVPSLTVQLQHAVGNYGDVKGIAGLGLSIRLLLVEHWVSAVIGAAAGVAGLAHWIRQPATLRELARIVVDLPVLGPALYQLCFGLWARYLAMGVASGLSTIDALRATTDVLPEPMRAGVRGLIQDLAVRHLPMDKATNAKELPEADPRRKWPFYVRRAFAVAAQSGELDVELERIAPELIATGKEEVQAAVKYGYYVAMAVSAAMLASAMVLIYVPMMDVFERVN</sequence>
<dbReference type="PANTHER" id="PTHR30012:SF0">
    <property type="entry name" value="TYPE II SECRETION SYSTEM PROTEIN F-RELATED"/>
    <property type="match status" value="1"/>
</dbReference>
<keyword evidence="9" id="KW-0614">Plasmid</keyword>
<keyword evidence="3" id="KW-1003">Cell membrane</keyword>
<dbReference type="EMBL" id="CP115542">
    <property type="protein sequence ID" value="WNH54796.1"/>
    <property type="molecule type" value="Genomic_DNA"/>
</dbReference>
<dbReference type="InterPro" id="IPR018076">
    <property type="entry name" value="T2SS_GspF_dom"/>
</dbReference>
<accession>A0ABY9YW32</accession>
<reference evidence="9 10" key="1">
    <citation type="submission" date="2022-12" db="EMBL/GenBank/DDBJ databases">
        <title>Two new species, Stenotrophomonas aracearum and Stenotrophomonas oahuensis, isolated from Anthurium (Araceae family) in Hawaii.</title>
        <authorList>
            <person name="Chunag S.C."/>
            <person name="Dobhal S."/>
            <person name="Alvarez A."/>
            <person name="Arif M."/>
        </authorList>
    </citation>
    <scope>NUCLEOTIDE SEQUENCE [LARGE SCALE GENOMIC DNA]</scope>
    <source>
        <strain evidence="9 10">A5586</strain>
        <plasmid evidence="9 10">pST01</plasmid>
    </source>
</reference>